<dbReference type="OrthoDB" id="9797424at2"/>
<sequence length="175" mass="19076">MHVTLDQDQWEAGSASTVGEVLADISERAHARSRIVTSLRLDHRAITDRDLDQAFLSEPAARFARLTAESQSMGDILRAAQPSFEKYADTLRAEGTALIPPLRFGPPGLSALDAWLGKLADYLELVEGTRGAAGNGPDGLSTWVRQLLEARTARDTVRIADLLEYEILPRVGGRP</sequence>
<dbReference type="EMBL" id="CP011801">
    <property type="protein sequence ID" value="ALA58570.1"/>
    <property type="molecule type" value="Genomic_DNA"/>
</dbReference>
<dbReference type="STRING" id="42253.NITMOv2_2153"/>
<gene>
    <name evidence="1" type="ORF">NITMOv2_2153</name>
</gene>
<dbReference type="Proteomes" id="UP000069205">
    <property type="component" value="Chromosome"/>
</dbReference>
<dbReference type="RefSeq" id="WP_053379719.1">
    <property type="nucleotide sequence ID" value="NZ_CP011801.1"/>
</dbReference>
<reference evidence="1 2" key="1">
    <citation type="journal article" date="2015" name="Proc. Natl. Acad. Sci. U.S.A.">
        <title>Expanded metabolic versatility of ubiquitous nitrite-oxidizing bacteria from the genus Nitrospira.</title>
        <authorList>
            <person name="Koch H."/>
            <person name="Lucker S."/>
            <person name="Albertsen M."/>
            <person name="Kitzinger K."/>
            <person name="Herbold C."/>
            <person name="Spieck E."/>
            <person name="Nielsen P.H."/>
            <person name="Wagner M."/>
            <person name="Daims H."/>
        </authorList>
    </citation>
    <scope>NUCLEOTIDE SEQUENCE [LARGE SCALE GENOMIC DNA]</scope>
    <source>
        <strain evidence="1 2">NSP M-1</strain>
    </source>
</reference>
<accession>A0A0K2GC87</accession>
<evidence type="ECO:0000313" key="2">
    <source>
        <dbReference type="Proteomes" id="UP000069205"/>
    </source>
</evidence>
<proteinExistence type="predicted"/>
<organism evidence="1 2">
    <name type="scientific">Nitrospira moscoviensis</name>
    <dbReference type="NCBI Taxonomy" id="42253"/>
    <lineage>
        <taxon>Bacteria</taxon>
        <taxon>Pseudomonadati</taxon>
        <taxon>Nitrospirota</taxon>
        <taxon>Nitrospiria</taxon>
        <taxon>Nitrospirales</taxon>
        <taxon>Nitrospiraceae</taxon>
        <taxon>Nitrospira</taxon>
    </lineage>
</organism>
<dbReference type="AlphaFoldDB" id="A0A0K2GC87"/>
<dbReference type="KEGG" id="nmv:NITMOv2_2153"/>
<evidence type="ECO:0000313" key="1">
    <source>
        <dbReference type="EMBL" id="ALA58570.1"/>
    </source>
</evidence>
<keyword evidence="2" id="KW-1185">Reference proteome</keyword>
<name>A0A0K2GC87_NITMO</name>
<protein>
    <submittedName>
        <fullName evidence="1">Uncharacterized protein</fullName>
    </submittedName>
</protein>
<dbReference type="PATRIC" id="fig|42253.5.peg.2122"/>